<evidence type="ECO:0000313" key="3">
    <source>
        <dbReference type="Proteomes" id="UP000217289"/>
    </source>
</evidence>
<dbReference type="AlphaFoldDB" id="A0A250IJF9"/>
<dbReference type="KEGG" id="mbd:MEBOL_004795"/>
<reference evidence="2 3" key="1">
    <citation type="submission" date="2017-06" db="EMBL/GenBank/DDBJ databases">
        <authorList>
            <person name="Kim H.J."/>
            <person name="Triplett B.A."/>
        </authorList>
    </citation>
    <scope>NUCLEOTIDE SEQUENCE [LARGE SCALE GENOMIC DNA]</scope>
    <source>
        <strain evidence="2 3">DSM 14713</strain>
    </source>
</reference>
<evidence type="ECO:0000256" key="1">
    <source>
        <dbReference type="SAM" id="MobiDB-lite"/>
    </source>
</evidence>
<keyword evidence="3" id="KW-1185">Reference proteome</keyword>
<name>A0A250IJF9_9BACT</name>
<feature type="compositionally biased region" description="Basic and acidic residues" evidence="1">
    <location>
        <begin position="97"/>
        <end position="106"/>
    </location>
</feature>
<feature type="region of interest" description="Disordered" evidence="1">
    <location>
        <begin position="94"/>
        <end position="129"/>
    </location>
</feature>
<dbReference type="Proteomes" id="UP000217289">
    <property type="component" value="Chromosome"/>
</dbReference>
<proteinExistence type="predicted"/>
<organism evidence="2 3">
    <name type="scientific">Melittangium boletus DSM 14713</name>
    <dbReference type="NCBI Taxonomy" id="1294270"/>
    <lineage>
        <taxon>Bacteria</taxon>
        <taxon>Pseudomonadati</taxon>
        <taxon>Myxococcota</taxon>
        <taxon>Myxococcia</taxon>
        <taxon>Myxococcales</taxon>
        <taxon>Cystobacterineae</taxon>
        <taxon>Archangiaceae</taxon>
        <taxon>Melittangium</taxon>
    </lineage>
</organism>
<gene>
    <name evidence="2" type="ORF">MEBOL_004795</name>
</gene>
<accession>A0A250IJF9</accession>
<protein>
    <submittedName>
        <fullName evidence="2">Uncharacterized protein</fullName>
    </submittedName>
</protein>
<dbReference type="EMBL" id="CP022163">
    <property type="protein sequence ID" value="ATB31333.1"/>
    <property type="molecule type" value="Genomic_DNA"/>
</dbReference>
<evidence type="ECO:0000313" key="2">
    <source>
        <dbReference type="EMBL" id="ATB31333.1"/>
    </source>
</evidence>
<sequence length="262" mass="29276">MLDKPGELARLAKTASQLGRVLVKLDLHFIRSLPLSVCTLDCLLKSRAIGWRVHEQHSAKHGQVLPRAVRAQRSHDGALAAFADDRLRCQRPAAVERNARSPRDSLAKLGEFNPDNSRQPFTSRPPGRILDNEVGQPHRFCDMDVLPTNRSSRVSLSLHFTSGVQRSMAFLLHLSGTQSTASTPLSIRPRNWIVHPTGLHRAFQPARCSRPERHFHDSFITARLAMARVIATWLPRCPCCHRSSPQFPSRPLAGIPIHFSGP</sequence>